<reference evidence="1" key="1">
    <citation type="submission" date="2022-11" db="EMBL/GenBank/DDBJ databases">
        <title>Lacinutrix neustonica HL-RS19T sp. nov., isolated from the surface microlayer sample of brackish Lake Shihwa.</title>
        <authorList>
            <person name="Choi J.Y."/>
            <person name="Hwang C.Y."/>
        </authorList>
    </citation>
    <scope>NUCLEOTIDE SEQUENCE</scope>
    <source>
        <strain evidence="1">HL-RS19</strain>
    </source>
</reference>
<accession>A0A9E8SEW7</accession>
<dbReference type="Proteomes" id="UP001164705">
    <property type="component" value="Chromosome"/>
</dbReference>
<dbReference type="EMBL" id="CP113088">
    <property type="protein sequence ID" value="WAC02734.1"/>
    <property type="molecule type" value="Genomic_DNA"/>
</dbReference>
<proteinExistence type="predicted"/>
<sequence>MNDSFDYEVHVPAKGVYEISFNFYEVINIQFIQIDLFEEEGLMASYEAIINKKADNNYYLFFNDVERLVYMDQLKLVVNNTYGKPRYRPAIYRSQVAGL</sequence>
<evidence type="ECO:0000313" key="2">
    <source>
        <dbReference type="Proteomes" id="UP001164705"/>
    </source>
</evidence>
<dbReference type="RefSeq" id="WP_267677332.1">
    <property type="nucleotide sequence ID" value="NZ_CP113088.1"/>
</dbReference>
<gene>
    <name evidence="1" type="ORF">N7U66_03420</name>
</gene>
<evidence type="ECO:0000313" key="1">
    <source>
        <dbReference type="EMBL" id="WAC02734.1"/>
    </source>
</evidence>
<organism evidence="1 2">
    <name type="scientific">Lacinutrix neustonica</name>
    <dbReference type="NCBI Taxonomy" id="2980107"/>
    <lineage>
        <taxon>Bacteria</taxon>
        <taxon>Pseudomonadati</taxon>
        <taxon>Bacteroidota</taxon>
        <taxon>Flavobacteriia</taxon>
        <taxon>Flavobacteriales</taxon>
        <taxon>Flavobacteriaceae</taxon>
        <taxon>Lacinutrix</taxon>
    </lineage>
</organism>
<dbReference type="KEGG" id="lnu:N7U66_03420"/>
<dbReference type="AlphaFoldDB" id="A0A9E8SEW7"/>
<protein>
    <submittedName>
        <fullName evidence="1">Uncharacterized protein</fullName>
    </submittedName>
</protein>
<keyword evidence="2" id="KW-1185">Reference proteome</keyword>
<name>A0A9E8SEW7_9FLAO</name>